<name>A0A9X9LQM2_GULGU</name>
<sequence>SPCSRTRSCSRTGRGSGRRRRRRSCSGSRPKCCRRCGRGSGPCPLGEQGRAGVSSLRPQEACPEARPAAALQAPSVRLSCWSGPCWTLVTPPGGVSAARKDISSCHTLKPQPGMGSSRQAVGTEGLSGSPRTLPARPGVPCPVMAGVRVPHPAGPCPRTLRRCPHRI</sequence>
<proteinExistence type="predicted"/>
<comment type="caution">
    <text evidence="2">The sequence shown here is derived from an EMBL/GenBank/DDBJ whole genome shotgun (WGS) entry which is preliminary data.</text>
</comment>
<organism evidence="2 3">
    <name type="scientific">Gulo gulo</name>
    <name type="common">Wolverine</name>
    <name type="synonym">Gluton</name>
    <dbReference type="NCBI Taxonomy" id="48420"/>
    <lineage>
        <taxon>Eukaryota</taxon>
        <taxon>Metazoa</taxon>
        <taxon>Chordata</taxon>
        <taxon>Craniata</taxon>
        <taxon>Vertebrata</taxon>
        <taxon>Euteleostomi</taxon>
        <taxon>Mammalia</taxon>
        <taxon>Eutheria</taxon>
        <taxon>Laurasiatheria</taxon>
        <taxon>Carnivora</taxon>
        <taxon>Caniformia</taxon>
        <taxon>Musteloidea</taxon>
        <taxon>Mustelidae</taxon>
        <taxon>Guloninae</taxon>
        <taxon>Gulo</taxon>
    </lineage>
</organism>
<gene>
    <name evidence="2" type="ORF">BN2614_LOCUS2</name>
</gene>
<accession>A0A9X9LQM2</accession>
<keyword evidence="3" id="KW-1185">Reference proteome</keyword>
<evidence type="ECO:0000313" key="2">
    <source>
        <dbReference type="EMBL" id="VCW79352.1"/>
    </source>
</evidence>
<feature type="region of interest" description="Disordered" evidence="1">
    <location>
        <begin position="109"/>
        <end position="135"/>
    </location>
</feature>
<protein>
    <submittedName>
        <fullName evidence="2">Uncharacterized protein</fullName>
    </submittedName>
</protein>
<dbReference type="AlphaFoldDB" id="A0A9X9LQM2"/>
<feature type="non-terminal residue" evidence="2">
    <location>
        <position position="1"/>
    </location>
</feature>
<evidence type="ECO:0000256" key="1">
    <source>
        <dbReference type="SAM" id="MobiDB-lite"/>
    </source>
</evidence>
<dbReference type="EMBL" id="CYRY02011835">
    <property type="protein sequence ID" value="VCW79352.1"/>
    <property type="molecule type" value="Genomic_DNA"/>
</dbReference>
<dbReference type="Proteomes" id="UP000269945">
    <property type="component" value="Unassembled WGS sequence"/>
</dbReference>
<feature type="region of interest" description="Disordered" evidence="1">
    <location>
        <begin position="1"/>
        <end position="50"/>
    </location>
</feature>
<evidence type="ECO:0000313" key="3">
    <source>
        <dbReference type="Proteomes" id="UP000269945"/>
    </source>
</evidence>
<reference evidence="2 3" key="1">
    <citation type="submission" date="2018-10" db="EMBL/GenBank/DDBJ databases">
        <authorList>
            <person name="Ekblom R."/>
            <person name="Jareborg N."/>
        </authorList>
    </citation>
    <scope>NUCLEOTIDE SEQUENCE [LARGE SCALE GENOMIC DNA]</scope>
    <source>
        <tissue evidence="2">Muscle</tissue>
    </source>
</reference>
<feature type="compositionally biased region" description="Low complexity" evidence="1">
    <location>
        <begin position="1"/>
        <end position="13"/>
    </location>
</feature>